<name>A0A1D8GLS4_9FIRM</name>
<dbReference type="KEGG" id="gfe:Gferi_21405"/>
<feature type="signal peptide" evidence="1">
    <location>
        <begin position="1"/>
        <end position="18"/>
    </location>
</feature>
<evidence type="ECO:0000313" key="3">
    <source>
        <dbReference type="Proteomes" id="UP000095743"/>
    </source>
</evidence>
<dbReference type="PROSITE" id="PS51257">
    <property type="entry name" value="PROKAR_LIPOPROTEIN"/>
    <property type="match status" value="1"/>
</dbReference>
<feature type="chain" id="PRO_5039059063" description="DUF5780 domain-containing protein" evidence="1">
    <location>
        <begin position="19"/>
        <end position="269"/>
    </location>
</feature>
<evidence type="ECO:0000256" key="1">
    <source>
        <dbReference type="SAM" id="SignalP"/>
    </source>
</evidence>
<dbReference type="RefSeq" id="WP_069980141.1">
    <property type="nucleotide sequence ID" value="NZ_CP017269.1"/>
</dbReference>
<keyword evidence="3" id="KW-1185">Reference proteome</keyword>
<evidence type="ECO:0000313" key="2">
    <source>
        <dbReference type="EMBL" id="AOT71866.1"/>
    </source>
</evidence>
<dbReference type="AlphaFoldDB" id="A0A1D8GLS4"/>
<organism evidence="2 3">
    <name type="scientific">Geosporobacter ferrireducens</name>
    <dbReference type="NCBI Taxonomy" id="1424294"/>
    <lineage>
        <taxon>Bacteria</taxon>
        <taxon>Bacillati</taxon>
        <taxon>Bacillota</taxon>
        <taxon>Clostridia</taxon>
        <taxon>Peptostreptococcales</taxon>
        <taxon>Thermotaleaceae</taxon>
        <taxon>Geosporobacter</taxon>
    </lineage>
</organism>
<dbReference type="EMBL" id="CP017269">
    <property type="protein sequence ID" value="AOT71866.1"/>
    <property type="molecule type" value="Genomic_DNA"/>
</dbReference>
<keyword evidence="1" id="KW-0732">Signal</keyword>
<sequence>MKKILILIFSMALCVTLAACNNNQAVNIDDNSKNSPLPASATGTDTLAEPNKPVDNLDDMYNAYFTALENLIQNHILPDGIDGGEQLCDMAENKFAVYDVDSDGKEELLLIYTTTYSGGWAGYVLDYDAETKKLQTELCEFTLLTFYDNGIIKAGWSHNQGLAGDFWPYSLYQYAPDSDSYVLVGMVDAWDKNYPGTDNQNNPFPSDIDKSGTGFVYYIMKDGRYDNTHPVDASEYNEWVNAHIGDASEIQIQYMDLTEENISKIGNGS</sequence>
<proteinExistence type="predicted"/>
<dbReference type="Proteomes" id="UP000095743">
    <property type="component" value="Chromosome"/>
</dbReference>
<protein>
    <recommendedName>
        <fullName evidence="4">DUF5780 domain-containing protein</fullName>
    </recommendedName>
</protein>
<gene>
    <name evidence="2" type="ORF">Gferi_21405</name>
</gene>
<dbReference type="OrthoDB" id="2055256at2"/>
<reference evidence="2 3" key="1">
    <citation type="submission" date="2016-09" db="EMBL/GenBank/DDBJ databases">
        <title>Genomic analysis reveals versatility of anaerobic energy metabolism of Geosporobacter ferrireducens IRF9 of phylum Firmicutes.</title>
        <authorList>
            <person name="Kim S.-J."/>
        </authorList>
    </citation>
    <scope>NUCLEOTIDE SEQUENCE [LARGE SCALE GENOMIC DNA]</scope>
    <source>
        <strain evidence="2 3">IRF9</strain>
    </source>
</reference>
<evidence type="ECO:0008006" key="4">
    <source>
        <dbReference type="Google" id="ProtNLM"/>
    </source>
</evidence>
<accession>A0A1D8GLS4</accession>
<dbReference type="STRING" id="1424294.Gferi_21405"/>